<name>A0A0A9F9S6_ARUDO</name>
<organism evidence="1">
    <name type="scientific">Arundo donax</name>
    <name type="common">Giant reed</name>
    <name type="synonym">Donax arundinaceus</name>
    <dbReference type="NCBI Taxonomy" id="35708"/>
    <lineage>
        <taxon>Eukaryota</taxon>
        <taxon>Viridiplantae</taxon>
        <taxon>Streptophyta</taxon>
        <taxon>Embryophyta</taxon>
        <taxon>Tracheophyta</taxon>
        <taxon>Spermatophyta</taxon>
        <taxon>Magnoliopsida</taxon>
        <taxon>Liliopsida</taxon>
        <taxon>Poales</taxon>
        <taxon>Poaceae</taxon>
        <taxon>PACMAD clade</taxon>
        <taxon>Arundinoideae</taxon>
        <taxon>Arundineae</taxon>
        <taxon>Arundo</taxon>
    </lineage>
</organism>
<reference evidence="1" key="1">
    <citation type="submission" date="2014-09" db="EMBL/GenBank/DDBJ databases">
        <authorList>
            <person name="Magalhaes I.L.F."/>
            <person name="Oliveira U."/>
            <person name="Santos F.R."/>
            <person name="Vidigal T.H.D.A."/>
            <person name="Brescovit A.D."/>
            <person name="Santos A.J."/>
        </authorList>
    </citation>
    <scope>NUCLEOTIDE SEQUENCE</scope>
    <source>
        <tissue evidence="1">Shoot tissue taken approximately 20 cm above the soil surface</tissue>
    </source>
</reference>
<dbReference type="EMBL" id="GBRH01192888">
    <property type="protein sequence ID" value="JAE05008.1"/>
    <property type="molecule type" value="Transcribed_RNA"/>
</dbReference>
<proteinExistence type="predicted"/>
<sequence>MGLYRNTLFPYKTW</sequence>
<reference evidence="1" key="2">
    <citation type="journal article" date="2015" name="Data Brief">
        <title>Shoot transcriptome of the giant reed, Arundo donax.</title>
        <authorList>
            <person name="Barrero R.A."/>
            <person name="Guerrero F.D."/>
            <person name="Moolhuijzen P."/>
            <person name="Goolsby J.A."/>
            <person name="Tidwell J."/>
            <person name="Bellgard S.E."/>
            <person name="Bellgard M.I."/>
        </authorList>
    </citation>
    <scope>NUCLEOTIDE SEQUENCE</scope>
    <source>
        <tissue evidence="1">Shoot tissue taken approximately 20 cm above the soil surface</tissue>
    </source>
</reference>
<evidence type="ECO:0000313" key="1">
    <source>
        <dbReference type="EMBL" id="JAE05008.1"/>
    </source>
</evidence>
<accession>A0A0A9F9S6</accession>
<protein>
    <submittedName>
        <fullName evidence="1">Uncharacterized protein</fullName>
    </submittedName>
</protein>